<proteinExistence type="predicted"/>
<organism evidence="2 3">
    <name type="scientific">Paenibacillus rhizosphaerae</name>
    <dbReference type="NCBI Taxonomy" id="297318"/>
    <lineage>
        <taxon>Bacteria</taxon>
        <taxon>Bacillati</taxon>
        <taxon>Bacillota</taxon>
        <taxon>Bacilli</taxon>
        <taxon>Bacillales</taxon>
        <taxon>Paenibacillaceae</taxon>
        <taxon>Paenibacillus</taxon>
    </lineage>
</organism>
<accession>A0A839TU23</accession>
<dbReference type="Gene3D" id="3.40.50.720">
    <property type="entry name" value="NAD(P)-binding Rossmann-like Domain"/>
    <property type="match status" value="1"/>
</dbReference>
<comment type="caution">
    <text evidence="2">The sequence shown here is derived from an EMBL/GenBank/DDBJ whole genome shotgun (WGS) entry which is preliminary data.</text>
</comment>
<evidence type="ECO:0000313" key="3">
    <source>
        <dbReference type="Proteomes" id="UP000517523"/>
    </source>
</evidence>
<reference evidence="2 3" key="1">
    <citation type="submission" date="2020-08" db="EMBL/GenBank/DDBJ databases">
        <title>Genomic Encyclopedia of Type Strains, Phase III (KMG-III): the genomes of soil and plant-associated and newly described type strains.</title>
        <authorList>
            <person name="Whitman W."/>
        </authorList>
    </citation>
    <scope>NUCLEOTIDE SEQUENCE [LARGE SCALE GENOMIC DNA]</scope>
    <source>
        <strain evidence="2 3">CECT 5831</strain>
    </source>
</reference>
<name>A0A839TU23_9BACL</name>
<dbReference type="PANTHER" id="PTHR43355">
    <property type="entry name" value="FLAVIN REDUCTASE (NADPH)"/>
    <property type="match status" value="1"/>
</dbReference>
<dbReference type="Pfam" id="PF13460">
    <property type="entry name" value="NAD_binding_10"/>
    <property type="match status" value="1"/>
</dbReference>
<dbReference type="CDD" id="cd05244">
    <property type="entry name" value="BVR-B_like_SDR_a"/>
    <property type="match status" value="1"/>
</dbReference>
<dbReference type="SUPFAM" id="SSF51735">
    <property type="entry name" value="NAD(P)-binding Rossmann-fold domains"/>
    <property type="match status" value="1"/>
</dbReference>
<evidence type="ECO:0000313" key="2">
    <source>
        <dbReference type="EMBL" id="MBB3130222.1"/>
    </source>
</evidence>
<dbReference type="PANTHER" id="PTHR43355:SF2">
    <property type="entry name" value="FLAVIN REDUCTASE (NADPH)"/>
    <property type="match status" value="1"/>
</dbReference>
<dbReference type="AlphaFoldDB" id="A0A839TU23"/>
<feature type="domain" description="NAD(P)-binding" evidence="1">
    <location>
        <begin position="13"/>
        <end position="205"/>
    </location>
</feature>
<dbReference type="GO" id="GO:0016646">
    <property type="term" value="F:oxidoreductase activity, acting on the CH-NH group of donors, NAD or NADP as acceptor"/>
    <property type="evidence" value="ECO:0007669"/>
    <property type="project" value="TreeGrafter"/>
</dbReference>
<dbReference type="InterPro" id="IPR051606">
    <property type="entry name" value="Polyketide_Oxido-like"/>
</dbReference>
<sequence>METINAMHITIFGASGQVGKAIVHEALKRGHGVTAVVRDPSRLNEEHERLNVVTGNILDPASVASVCEGQDAVISAYGPTFGEEQELLEAARSLIEGVQRAGVKRLLVVGGAGSLKTGPDTLLMDTPEFPQELVPLARAHADAYDIYRLSDLDYSYLSPAAVLETGGRTGNFRIGMDMLITDELGSSRISIEDLAAALIDEMEDPYFVRTRFTVAY</sequence>
<evidence type="ECO:0000259" key="1">
    <source>
        <dbReference type="Pfam" id="PF13460"/>
    </source>
</evidence>
<dbReference type="InterPro" id="IPR016040">
    <property type="entry name" value="NAD(P)-bd_dom"/>
</dbReference>
<protein>
    <recommendedName>
        <fullName evidence="1">NAD(P)-binding domain-containing protein</fullName>
    </recommendedName>
</protein>
<dbReference type="InterPro" id="IPR036291">
    <property type="entry name" value="NAD(P)-bd_dom_sf"/>
</dbReference>
<dbReference type="Proteomes" id="UP000517523">
    <property type="component" value="Unassembled WGS sequence"/>
</dbReference>
<gene>
    <name evidence="2" type="ORF">FHS19_004927</name>
</gene>
<dbReference type="EMBL" id="JACHXJ010000004">
    <property type="protein sequence ID" value="MBB3130222.1"/>
    <property type="molecule type" value="Genomic_DNA"/>
</dbReference>